<feature type="transmembrane region" description="Helical" evidence="6">
    <location>
        <begin position="154"/>
        <end position="175"/>
    </location>
</feature>
<protein>
    <submittedName>
        <fullName evidence="8">MFS transporter</fullName>
    </submittedName>
</protein>
<feature type="transmembrane region" description="Helical" evidence="6">
    <location>
        <begin position="124"/>
        <end position="142"/>
    </location>
</feature>
<feature type="transmembrane region" description="Helical" evidence="6">
    <location>
        <begin position="68"/>
        <end position="88"/>
    </location>
</feature>
<evidence type="ECO:0000256" key="2">
    <source>
        <dbReference type="ARBA" id="ARBA00022692"/>
    </source>
</evidence>
<evidence type="ECO:0000313" key="8">
    <source>
        <dbReference type="EMBL" id="MFE9174405.1"/>
    </source>
</evidence>
<dbReference type="SUPFAM" id="SSF103473">
    <property type="entry name" value="MFS general substrate transporter"/>
    <property type="match status" value="1"/>
</dbReference>
<proteinExistence type="predicted"/>
<evidence type="ECO:0000256" key="6">
    <source>
        <dbReference type="SAM" id="Phobius"/>
    </source>
</evidence>
<evidence type="ECO:0000256" key="3">
    <source>
        <dbReference type="ARBA" id="ARBA00022989"/>
    </source>
</evidence>
<dbReference type="Proteomes" id="UP001601197">
    <property type="component" value="Unassembled WGS sequence"/>
</dbReference>
<dbReference type="InterPro" id="IPR052524">
    <property type="entry name" value="MFS_Cyanate_Porter"/>
</dbReference>
<evidence type="ECO:0000256" key="1">
    <source>
        <dbReference type="ARBA" id="ARBA00004651"/>
    </source>
</evidence>
<feature type="transmembrane region" description="Helical" evidence="6">
    <location>
        <begin position="187"/>
        <end position="205"/>
    </location>
</feature>
<feature type="transmembrane region" description="Helical" evidence="6">
    <location>
        <begin position="327"/>
        <end position="348"/>
    </location>
</feature>
<dbReference type="InterPro" id="IPR011701">
    <property type="entry name" value="MFS"/>
</dbReference>
<dbReference type="RefSeq" id="WP_388354266.1">
    <property type="nucleotide sequence ID" value="NZ_JBIAFJ010000053.1"/>
</dbReference>
<keyword evidence="9" id="KW-1185">Reference proteome</keyword>
<evidence type="ECO:0000256" key="4">
    <source>
        <dbReference type="ARBA" id="ARBA00023136"/>
    </source>
</evidence>
<feature type="compositionally biased region" description="Low complexity" evidence="5">
    <location>
        <begin position="1"/>
        <end position="20"/>
    </location>
</feature>
<reference evidence="8 9" key="1">
    <citation type="submission" date="2024-10" db="EMBL/GenBank/DDBJ databases">
        <title>The Natural Products Discovery Center: Release of the First 8490 Sequenced Strains for Exploring Actinobacteria Biosynthetic Diversity.</title>
        <authorList>
            <person name="Kalkreuter E."/>
            <person name="Kautsar S.A."/>
            <person name="Yang D."/>
            <person name="Bader C.D."/>
            <person name="Teijaro C.N."/>
            <person name="Fluegel L."/>
            <person name="Davis C.M."/>
            <person name="Simpson J.R."/>
            <person name="Lauterbach L."/>
            <person name="Steele A.D."/>
            <person name="Gui C."/>
            <person name="Meng S."/>
            <person name="Li G."/>
            <person name="Viehrig K."/>
            <person name="Ye F."/>
            <person name="Su P."/>
            <person name="Kiefer A.F."/>
            <person name="Nichols A."/>
            <person name="Cepeda A.J."/>
            <person name="Yan W."/>
            <person name="Fan B."/>
            <person name="Jiang Y."/>
            <person name="Adhikari A."/>
            <person name="Zheng C.-J."/>
            <person name="Schuster L."/>
            <person name="Cowan T.M."/>
            <person name="Smanski M.J."/>
            <person name="Chevrette M.G."/>
            <person name="De Carvalho L.P.S."/>
            <person name="Shen B."/>
        </authorList>
    </citation>
    <scope>NUCLEOTIDE SEQUENCE [LARGE SCALE GENOMIC DNA]</scope>
    <source>
        <strain evidence="8 9">NPDC007147</strain>
    </source>
</reference>
<dbReference type="PANTHER" id="PTHR23523:SF2">
    <property type="entry name" value="2-NITROIMIDAZOLE TRANSPORTER"/>
    <property type="match status" value="1"/>
</dbReference>
<feature type="transmembrane region" description="Helical" evidence="6">
    <location>
        <begin position="270"/>
        <end position="294"/>
    </location>
</feature>
<feature type="transmembrane region" description="Helical" evidence="6">
    <location>
        <begin position="236"/>
        <end position="258"/>
    </location>
</feature>
<dbReference type="EMBL" id="JBIAFJ010000053">
    <property type="protein sequence ID" value="MFE9174405.1"/>
    <property type="molecule type" value="Genomic_DNA"/>
</dbReference>
<dbReference type="PANTHER" id="PTHR23523">
    <property type="match status" value="1"/>
</dbReference>
<organism evidence="8 9">
    <name type="scientific">Streptomyces kebangsaanensis</name>
    <dbReference type="NCBI Taxonomy" id="864058"/>
    <lineage>
        <taxon>Bacteria</taxon>
        <taxon>Bacillati</taxon>
        <taxon>Actinomycetota</taxon>
        <taxon>Actinomycetes</taxon>
        <taxon>Kitasatosporales</taxon>
        <taxon>Streptomycetaceae</taxon>
        <taxon>Streptomyces</taxon>
    </lineage>
</organism>
<feature type="transmembrane region" description="Helical" evidence="6">
    <location>
        <begin position="100"/>
        <end position="118"/>
    </location>
</feature>
<feature type="transmembrane region" description="Helical" evidence="6">
    <location>
        <begin position="32"/>
        <end position="56"/>
    </location>
</feature>
<dbReference type="InterPro" id="IPR020846">
    <property type="entry name" value="MFS_dom"/>
</dbReference>
<comment type="subcellular location">
    <subcellularLocation>
        <location evidence="1">Cell membrane</location>
        <topology evidence="1">Multi-pass membrane protein</topology>
    </subcellularLocation>
</comment>
<keyword evidence="3 6" id="KW-1133">Transmembrane helix</keyword>
<keyword evidence="2 6" id="KW-0812">Transmembrane</keyword>
<feature type="domain" description="Major facilitator superfamily (MFS) profile" evidence="7">
    <location>
        <begin position="34"/>
        <end position="416"/>
    </location>
</feature>
<feature type="transmembrane region" description="Helical" evidence="6">
    <location>
        <begin position="360"/>
        <end position="383"/>
    </location>
</feature>
<feature type="region of interest" description="Disordered" evidence="5">
    <location>
        <begin position="1"/>
        <end position="28"/>
    </location>
</feature>
<evidence type="ECO:0000313" key="9">
    <source>
        <dbReference type="Proteomes" id="UP001601197"/>
    </source>
</evidence>
<sequence>MSHPPRTGRPGPAPTAAPHRPAAPRHPPTGRLTALAGIVLAALTLRAAVTAITPLLGTVGAALGFGPLAAGTLGMLPTAMFALFGLATPPLVARFGLERVALGAMLVTGAGTLARAAASSTAALLLLSAVPLAAMGVGNVVLPPLVKRHFPDRVGALSAVYIACVQLGTTIPPLTAVPVAQAHGWRVSVGMWALLAFAAAVPWLLPSVRRVPPAGGGAVSGGSEGAFTAPVRRSPLAWSLAVMIGTTSLSTYALFTWLPRILADAGASAGFGGAMVALFSAIGIVSALVAPVLCTRLRNPFPVVVVCVLCYLAGYTGLYLAPATVPVLWVFLVGVGPTTFAMSLTLIGVRTRTARGAARLSGFVQGVGYTLACLGPLLFGLLHDATGGWGAPFGLLLAALALMTAGAFRACRPGTLEDDLARSGKG</sequence>
<gene>
    <name evidence="8" type="ORF">ACFYNZ_34060</name>
</gene>
<name>A0ABW6L5E6_9ACTN</name>
<dbReference type="PROSITE" id="PS50850">
    <property type="entry name" value="MFS"/>
    <property type="match status" value="1"/>
</dbReference>
<dbReference type="Gene3D" id="1.20.1250.20">
    <property type="entry name" value="MFS general substrate transporter like domains"/>
    <property type="match status" value="2"/>
</dbReference>
<feature type="transmembrane region" description="Helical" evidence="6">
    <location>
        <begin position="389"/>
        <end position="408"/>
    </location>
</feature>
<dbReference type="Pfam" id="PF07690">
    <property type="entry name" value="MFS_1"/>
    <property type="match status" value="1"/>
</dbReference>
<feature type="transmembrane region" description="Helical" evidence="6">
    <location>
        <begin position="301"/>
        <end position="321"/>
    </location>
</feature>
<comment type="caution">
    <text evidence="8">The sequence shown here is derived from an EMBL/GenBank/DDBJ whole genome shotgun (WGS) entry which is preliminary data.</text>
</comment>
<evidence type="ECO:0000259" key="7">
    <source>
        <dbReference type="PROSITE" id="PS50850"/>
    </source>
</evidence>
<dbReference type="InterPro" id="IPR036259">
    <property type="entry name" value="MFS_trans_sf"/>
</dbReference>
<keyword evidence="4 6" id="KW-0472">Membrane</keyword>
<evidence type="ECO:0000256" key="5">
    <source>
        <dbReference type="SAM" id="MobiDB-lite"/>
    </source>
</evidence>
<accession>A0ABW6L5E6</accession>